<keyword evidence="2" id="KW-1185">Reference proteome</keyword>
<dbReference type="GeneID" id="106812050"/>
<accession>A0ABM1EGH9</accession>
<proteinExistence type="predicted"/>
<dbReference type="Pfam" id="PF24764">
    <property type="entry name" value="rva_4"/>
    <property type="match status" value="1"/>
</dbReference>
<evidence type="ECO:0000313" key="3">
    <source>
        <dbReference type="RefSeq" id="XP_014671300.1"/>
    </source>
</evidence>
<protein>
    <submittedName>
        <fullName evidence="3">Uncharacterized protein LOC106812050 isoform X1</fullName>
    </submittedName>
</protein>
<dbReference type="InterPro" id="IPR058913">
    <property type="entry name" value="Integrase_dom_put"/>
</dbReference>
<evidence type="ECO:0000313" key="2">
    <source>
        <dbReference type="Proteomes" id="UP000695022"/>
    </source>
</evidence>
<organism evidence="2 3">
    <name type="scientific">Priapulus caudatus</name>
    <name type="common">Priapulid worm</name>
    <dbReference type="NCBI Taxonomy" id="37621"/>
    <lineage>
        <taxon>Eukaryota</taxon>
        <taxon>Metazoa</taxon>
        <taxon>Ecdysozoa</taxon>
        <taxon>Scalidophora</taxon>
        <taxon>Priapulida</taxon>
        <taxon>Priapulimorpha</taxon>
        <taxon>Priapulimorphida</taxon>
        <taxon>Priapulidae</taxon>
        <taxon>Priapulus</taxon>
    </lineage>
</organism>
<reference evidence="3" key="1">
    <citation type="submission" date="2025-08" db="UniProtKB">
        <authorList>
            <consortium name="RefSeq"/>
        </authorList>
    </citation>
    <scope>IDENTIFICATION</scope>
</reference>
<sequence length="195" mass="21808">MQEKNSEKRFNTSRAAFIQSQSKHNLRVERLWPEINNRVNYPLKSALVEMVDQEALDLSDPLQCYCISSLTLQVARIGMESCVNTWNCHRISGRGIPNSMAIDKKNTTVTPVDFPCAATAALAYAEEVGSALTDPGLFAPSPFRSVESQQLSDVAFTRSVPDLAILLYKAVNRDYKPFQTALLVLIDTVRQHCTR</sequence>
<feature type="domain" description="Integrase core" evidence="1">
    <location>
        <begin position="12"/>
        <end position="92"/>
    </location>
</feature>
<evidence type="ECO:0000259" key="1">
    <source>
        <dbReference type="Pfam" id="PF24764"/>
    </source>
</evidence>
<dbReference type="RefSeq" id="XP_014671300.1">
    <property type="nucleotide sequence ID" value="XM_014815814.1"/>
</dbReference>
<name>A0ABM1EGH9_PRICU</name>
<dbReference type="Proteomes" id="UP000695022">
    <property type="component" value="Unplaced"/>
</dbReference>
<gene>
    <name evidence="3" type="primary">LOC106812050</name>
</gene>